<keyword evidence="1" id="KW-0732">Signal</keyword>
<evidence type="ECO:0000313" key="4">
    <source>
        <dbReference type="Proteomes" id="UP000429607"/>
    </source>
</evidence>
<organism evidence="3 5">
    <name type="scientific">Phytophthora rubi</name>
    <dbReference type="NCBI Taxonomy" id="129364"/>
    <lineage>
        <taxon>Eukaryota</taxon>
        <taxon>Sar</taxon>
        <taxon>Stramenopiles</taxon>
        <taxon>Oomycota</taxon>
        <taxon>Peronosporomycetes</taxon>
        <taxon>Peronosporales</taxon>
        <taxon>Peronosporaceae</taxon>
        <taxon>Phytophthora</taxon>
    </lineage>
</organism>
<dbReference type="EMBL" id="QXFT01003050">
    <property type="protein sequence ID" value="KAE9289927.1"/>
    <property type="molecule type" value="Genomic_DNA"/>
</dbReference>
<evidence type="ECO:0000313" key="5">
    <source>
        <dbReference type="Proteomes" id="UP000434957"/>
    </source>
</evidence>
<dbReference type="Proteomes" id="UP000429607">
    <property type="component" value="Unassembled WGS sequence"/>
</dbReference>
<evidence type="ECO:0000313" key="3">
    <source>
        <dbReference type="EMBL" id="KAE9289927.1"/>
    </source>
</evidence>
<reference evidence="3 5" key="1">
    <citation type="submission" date="2018-08" db="EMBL/GenBank/DDBJ databases">
        <title>Genomic investigation of the strawberry pathogen Phytophthora fragariae indicates pathogenicity is determined by transcriptional variation in three key races.</title>
        <authorList>
            <person name="Adams T.M."/>
            <person name="Armitage A.D."/>
            <person name="Sobczyk M.K."/>
            <person name="Bates H.J."/>
            <person name="Dunwell J.M."/>
            <person name="Nellist C.F."/>
            <person name="Harrison R.J."/>
        </authorList>
    </citation>
    <scope>NUCLEOTIDE SEQUENCE [LARGE SCALE GENOMIC DNA]</scope>
    <source>
        <strain evidence="2 4">SCRP249</strain>
        <strain evidence="3 5">SCRP333</strain>
    </source>
</reference>
<dbReference type="Proteomes" id="UP000434957">
    <property type="component" value="Unassembled WGS sequence"/>
</dbReference>
<keyword evidence="5" id="KW-1185">Reference proteome</keyword>
<protein>
    <recommendedName>
        <fullName evidence="6">RxLR effector protein</fullName>
    </recommendedName>
</protein>
<evidence type="ECO:0000256" key="1">
    <source>
        <dbReference type="SAM" id="SignalP"/>
    </source>
</evidence>
<sequence length="193" mass="21418">MLTLWRVLPLAWALLYADPLEPACQPVRGVVQRTTSAERPRKRRRCILRSSNGKASDAEDNGDLTLPQIPLACVANGDANLMSAGAEQCTGLNSDEDPFLRGGGCEDEEGVDDDGDSVEDWDIRHFTDEDSDEDAVDLPESVCLSAAENKKAMPMMRTNGWEHIWPRPHITGNQLRQSNPERIYLARRGLDCV</sequence>
<evidence type="ECO:0000313" key="2">
    <source>
        <dbReference type="EMBL" id="KAE8980519.1"/>
    </source>
</evidence>
<name>A0A6A4CP97_9STRA</name>
<dbReference type="AlphaFoldDB" id="A0A6A4CP97"/>
<feature type="chain" id="PRO_5036167260" description="RxLR effector protein" evidence="1">
    <location>
        <begin position="18"/>
        <end position="193"/>
    </location>
</feature>
<dbReference type="EMBL" id="QXFV01003044">
    <property type="protein sequence ID" value="KAE8980519.1"/>
    <property type="molecule type" value="Genomic_DNA"/>
</dbReference>
<comment type="caution">
    <text evidence="3">The sequence shown here is derived from an EMBL/GenBank/DDBJ whole genome shotgun (WGS) entry which is preliminary data.</text>
</comment>
<gene>
    <name evidence="2" type="ORF">PR001_g24256</name>
    <name evidence="3" type="ORF">PR003_g25423</name>
</gene>
<feature type="signal peptide" evidence="1">
    <location>
        <begin position="1"/>
        <end position="17"/>
    </location>
</feature>
<accession>A0A6A4CP97</accession>
<evidence type="ECO:0008006" key="6">
    <source>
        <dbReference type="Google" id="ProtNLM"/>
    </source>
</evidence>
<proteinExistence type="predicted"/>